<feature type="domain" description="GGDEF" evidence="10">
    <location>
        <begin position="555"/>
        <end position="688"/>
    </location>
</feature>
<protein>
    <recommendedName>
        <fullName evidence="6">Sensor protein FixL</fullName>
    </recommendedName>
</protein>
<evidence type="ECO:0000313" key="13">
    <source>
        <dbReference type="Proteomes" id="UP000220246"/>
    </source>
</evidence>
<dbReference type="Pfam" id="PF03707">
    <property type="entry name" value="MHYT"/>
    <property type="match status" value="4"/>
</dbReference>
<dbReference type="InterPro" id="IPR052155">
    <property type="entry name" value="Biofilm_reg_signaling"/>
</dbReference>
<dbReference type="Gene3D" id="3.30.450.20">
    <property type="entry name" value="PAS domain"/>
    <property type="match status" value="2"/>
</dbReference>
<dbReference type="PANTHER" id="PTHR44757:SF2">
    <property type="entry name" value="BIOFILM ARCHITECTURE MAINTENANCE PROTEIN MBAA"/>
    <property type="match status" value="1"/>
</dbReference>
<dbReference type="STRING" id="1219032.GCA_001515545_01074"/>
<dbReference type="InterPro" id="IPR013767">
    <property type="entry name" value="PAS_fold"/>
</dbReference>
<dbReference type="NCBIfam" id="TIGR00254">
    <property type="entry name" value="GGDEF"/>
    <property type="match status" value="1"/>
</dbReference>
<keyword evidence="4" id="KW-0067">ATP-binding</keyword>
<dbReference type="InterPro" id="IPR043128">
    <property type="entry name" value="Rev_trsase/Diguanyl_cyclase"/>
</dbReference>
<dbReference type="OrthoDB" id="9810730at2"/>
<evidence type="ECO:0000259" key="10">
    <source>
        <dbReference type="PROSITE" id="PS50887"/>
    </source>
</evidence>
<dbReference type="EMBL" id="PDEA01000001">
    <property type="protein sequence ID" value="PEH89410.1"/>
    <property type="molecule type" value="Genomic_DNA"/>
</dbReference>
<feature type="domain" description="PAC" evidence="9">
    <location>
        <begin position="471"/>
        <end position="523"/>
    </location>
</feature>
<dbReference type="PROSITE" id="PS50887">
    <property type="entry name" value="GGDEF"/>
    <property type="match status" value="1"/>
</dbReference>
<dbReference type="PROSITE" id="PS50924">
    <property type="entry name" value="MHYT"/>
    <property type="match status" value="1"/>
</dbReference>
<dbReference type="FunFam" id="3.30.450.20:FF:000060">
    <property type="entry name" value="Sensor protein FixL"/>
    <property type="match status" value="1"/>
</dbReference>
<dbReference type="PROSITE" id="PS50113">
    <property type="entry name" value="PAC"/>
    <property type="match status" value="2"/>
</dbReference>
<evidence type="ECO:0000256" key="5">
    <source>
        <dbReference type="ARBA" id="ARBA00059827"/>
    </source>
</evidence>
<dbReference type="SMART" id="SM00267">
    <property type="entry name" value="GGDEF"/>
    <property type="match status" value="1"/>
</dbReference>
<keyword evidence="13" id="KW-1185">Reference proteome</keyword>
<feature type="domain" description="PAS" evidence="8">
    <location>
        <begin position="274"/>
        <end position="344"/>
    </location>
</feature>
<dbReference type="Proteomes" id="UP000220246">
    <property type="component" value="Unassembled WGS sequence"/>
</dbReference>
<keyword evidence="3" id="KW-0418">Kinase</keyword>
<feature type="transmembrane region" description="Helical" evidence="7">
    <location>
        <begin position="195"/>
        <end position="216"/>
    </location>
</feature>
<feature type="transmembrane region" description="Helical" evidence="7">
    <location>
        <begin position="163"/>
        <end position="183"/>
    </location>
</feature>
<dbReference type="InterPro" id="IPR000160">
    <property type="entry name" value="GGDEF_dom"/>
</dbReference>
<organism evidence="12 13">
    <name type="scientific">Comamonas terrigena</name>
    <dbReference type="NCBI Taxonomy" id="32013"/>
    <lineage>
        <taxon>Bacteria</taxon>
        <taxon>Pseudomonadati</taxon>
        <taxon>Pseudomonadota</taxon>
        <taxon>Betaproteobacteria</taxon>
        <taxon>Burkholderiales</taxon>
        <taxon>Comamonadaceae</taxon>
        <taxon>Comamonas</taxon>
    </lineage>
</organism>
<proteinExistence type="predicted"/>
<keyword evidence="2" id="KW-0547">Nucleotide-binding</keyword>
<dbReference type="InterPro" id="IPR000014">
    <property type="entry name" value="PAS"/>
</dbReference>
<evidence type="ECO:0000259" key="8">
    <source>
        <dbReference type="PROSITE" id="PS50112"/>
    </source>
</evidence>
<dbReference type="Pfam" id="PF00989">
    <property type="entry name" value="PAS"/>
    <property type="match status" value="2"/>
</dbReference>
<evidence type="ECO:0000256" key="3">
    <source>
        <dbReference type="ARBA" id="ARBA00022777"/>
    </source>
</evidence>
<reference evidence="13" key="1">
    <citation type="submission" date="2017-09" db="EMBL/GenBank/DDBJ databases">
        <title>FDA dAtabase for Regulatory Grade micrObial Sequences (FDA-ARGOS): Supporting development and validation of Infectious Disease Dx tests.</title>
        <authorList>
            <person name="Minogue T."/>
            <person name="Wolcott M."/>
            <person name="Wasieloski L."/>
            <person name="Aguilar W."/>
            <person name="Moore D."/>
            <person name="Tallon L."/>
            <person name="Sadzewicz L."/>
            <person name="Ott S."/>
            <person name="Zhao X."/>
            <person name="Nagaraj S."/>
            <person name="Vavikolanu K."/>
            <person name="Aluvathingal J."/>
            <person name="Nadendla S."/>
            <person name="Sichtig H."/>
        </authorList>
    </citation>
    <scope>NUCLEOTIDE SEQUENCE [LARGE SCALE GENOMIC DNA]</scope>
    <source>
        <strain evidence="13">FDAARGOS_394</strain>
    </source>
</reference>
<dbReference type="GO" id="GO:0006355">
    <property type="term" value="P:regulation of DNA-templated transcription"/>
    <property type="evidence" value="ECO:0007669"/>
    <property type="project" value="InterPro"/>
</dbReference>
<keyword evidence="7" id="KW-0472">Membrane</keyword>
<feature type="domain" description="PAC" evidence="9">
    <location>
        <begin position="342"/>
        <end position="401"/>
    </location>
</feature>
<keyword evidence="1" id="KW-0808">Transferase</keyword>
<dbReference type="AlphaFoldDB" id="A0A2A7UVT4"/>
<feature type="domain" description="MHYT" evidence="11">
    <location>
        <begin position="28"/>
        <end position="223"/>
    </location>
</feature>
<dbReference type="PROSITE" id="PS50112">
    <property type="entry name" value="PAS"/>
    <property type="match status" value="1"/>
</dbReference>
<feature type="transmembrane region" description="Helical" evidence="7">
    <location>
        <begin position="65"/>
        <end position="89"/>
    </location>
</feature>
<dbReference type="NCBIfam" id="TIGR00229">
    <property type="entry name" value="sensory_box"/>
    <property type="match status" value="2"/>
</dbReference>
<dbReference type="Gene3D" id="3.30.70.270">
    <property type="match status" value="1"/>
</dbReference>
<evidence type="ECO:0000259" key="11">
    <source>
        <dbReference type="PROSITE" id="PS50924"/>
    </source>
</evidence>
<dbReference type="GO" id="GO:0016020">
    <property type="term" value="C:membrane"/>
    <property type="evidence" value="ECO:0007669"/>
    <property type="project" value="UniProtKB-UniRule"/>
</dbReference>
<dbReference type="SMART" id="SM00091">
    <property type="entry name" value="PAS"/>
    <property type="match status" value="2"/>
</dbReference>
<dbReference type="InterPro" id="IPR000700">
    <property type="entry name" value="PAS-assoc_C"/>
</dbReference>
<dbReference type="GO" id="GO:0005524">
    <property type="term" value="F:ATP binding"/>
    <property type="evidence" value="ECO:0007669"/>
    <property type="project" value="UniProtKB-KW"/>
</dbReference>
<name>A0A2A7UVT4_COMTR</name>
<evidence type="ECO:0000256" key="1">
    <source>
        <dbReference type="ARBA" id="ARBA00022679"/>
    </source>
</evidence>
<dbReference type="SUPFAM" id="SSF55073">
    <property type="entry name" value="Nucleotide cyclase"/>
    <property type="match status" value="1"/>
</dbReference>
<sequence length="689" mass="74776">MPLHQGVTLLSNFFLLQGQPEHLLHVRHDSLLVILSIAVAIAASVLALYLVQAGMHAPGRFQRQVALLCGCGTLGLGIWSMHFIGMLALELPVDVHYHLGVTLASMLPGLFASWLALRHLLAPQSSLLRLLAAGVVVGMGIALMHYSGMSAMHMSADLRYDPWLFAASLAVAILMAVSALVLWNRMVHRSHSPILQRLVLPSVVLGGAITGMHYISMSAARFVGNTVQPGLDDTSFSHGLALLVIGICAVMFGLMALASAALRYRGLWLQVQRSESRLQTMASTAVDAVITIDGQGLVQSFNPAAERIFGWKASDIIGRNLKLLMPSALAEQHDGYLERYHQNGERRIVGTGREVLGMHKDGRHIPLRLSIGQADTPDGPVFVGFAYDLTERKRTEAQLRIAASVFDHTCEGIAIIDANHLVVETNPAFVHLTGLSRAECVHTPFDALYQGAKPAINMPAIWQAVTANGNWQGEVVLPRADGSDWTQRLSLTAVLNEHKRLTHYVAVISDVSLHPRAQLALEHKALYDSVTGLPNELLLIEHIAHAIPSAKRNSTQLAVISIDFDHFHRINEIHGRSVGDELLEKVAYRIRGYLRGEDTLARGRSDELVVVLAGLKDEEGLHIMCNRLIGALQLPVELSSIVIQVSASCGWALYPRQGHTAATLLAAARLAQHPVRPAGSGITPAPATE</sequence>
<dbReference type="GO" id="GO:0016301">
    <property type="term" value="F:kinase activity"/>
    <property type="evidence" value="ECO:0007669"/>
    <property type="project" value="UniProtKB-KW"/>
</dbReference>
<dbReference type="CDD" id="cd01949">
    <property type="entry name" value="GGDEF"/>
    <property type="match status" value="1"/>
</dbReference>
<dbReference type="CDD" id="cd00130">
    <property type="entry name" value="PAS"/>
    <property type="match status" value="2"/>
</dbReference>
<dbReference type="PANTHER" id="PTHR44757">
    <property type="entry name" value="DIGUANYLATE CYCLASE DGCP"/>
    <property type="match status" value="1"/>
</dbReference>
<gene>
    <name evidence="12" type="ORF">CRM82_13085</name>
</gene>
<comment type="caution">
    <text evidence="12">The sequence shown here is derived from an EMBL/GenBank/DDBJ whole genome shotgun (WGS) entry which is preliminary data.</text>
</comment>
<comment type="function">
    <text evidence="5">Putative oxygen sensor; modulates the activity of FixJ, a transcriptional activator of nitrogen fixation fixK gene. FixL probably acts as a kinase that phosphorylates FixJ.</text>
</comment>
<evidence type="ECO:0000256" key="7">
    <source>
        <dbReference type="PROSITE-ProRule" id="PRU00244"/>
    </source>
</evidence>
<keyword evidence="7" id="KW-1133">Transmembrane helix</keyword>
<evidence type="ECO:0000256" key="2">
    <source>
        <dbReference type="ARBA" id="ARBA00022741"/>
    </source>
</evidence>
<dbReference type="SUPFAM" id="SSF55785">
    <property type="entry name" value="PYP-like sensor domain (PAS domain)"/>
    <property type="match status" value="2"/>
</dbReference>
<keyword evidence="7" id="KW-0812">Transmembrane</keyword>
<dbReference type="Pfam" id="PF00990">
    <property type="entry name" value="GGDEF"/>
    <property type="match status" value="1"/>
</dbReference>
<evidence type="ECO:0000259" key="9">
    <source>
        <dbReference type="PROSITE" id="PS50113"/>
    </source>
</evidence>
<feature type="transmembrane region" description="Helical" evidence="7">
    <location>
        <begin position="236"/>
        <end position="262"/>
    </location>
</feature>
<feature type="transmembrane region" description="Helical" evidence="7">
    <location>
        <begin position="127"/>
        <end position="148"/>
    </location>
</feature>
<feature type="transmembrane region" description="Helical" evidence="7">
    <location>
        <begin position="31"/>
        <end position="53"/>
    </location>
</feature>
<dbReference type="InterPro" id="IPR029787">
    <property type="entry name" value="Nucleotide_cyclase"/>
</dbReference>
<dbReference type="InterPro" id="IPR035965">
    <property type="entry name" value="PAS-like_dom_sf"/>
</dbReference>
<evidence type="ECO:0000256" key="6">
    <source>
        <dbReference type="ARBA" id="ARBA00070616"/>
    </source>
</evidence>
<evidence type="ECO:0000313" key="12">
    <source>
        <dbReference type="EMBL" id="PEH89410.1"/>
    </source>
</evidence>
<dbReference type="InterPro" id="IPR005330">
    <property type="entry name" value="MHYT_dom"/>
</dbReference>
<accession>A0A2A7UVT4</accession>
<feature type="transmembrane region" description="Helical" evidence="7">
    <location>
        <begin position="95"/>
        <end position="115"/>
    </location>
</feature>
<evidence type="ECO:0000256" key="4">
    <source>
        <dbReference type="ARBA" id="ARBA00022840"/>
    </source>
</evidence>